<dbReference type="GO" id="GO:0032483">
    <property type="term" value="P:regulation of Rab protein signal transduction"/>
    <property type="evidence" value="ECO:0007669"/>
    <property type="project" value="TreeGrafter"/>
</dbReference>
<protein>
    <submittedName>
        <fullName evidence="1">Uncharacterized protein</fullName>
    </submittedName>
</protein>
<dbReference type="AlphaFoldDB" id="A0A2P4SPY4"/>
<sequence>PSPDPITVPYLSPLVVWKELESLLENEGDHAITVADFVDHHPIVFWNLVWYFRRLDLPSNLPGLILSSEHCNKNSKVWNQKLLTCEECLFSHIGNH</sequence>
<proteinExistence type="predicted"/>
<dbReference type="PANTHER" id="PTHR12296:SF16">
    <property type="entry name" value="C-MYC PROMOTER-BINDING PROTEIN"/>
    <property type="match status" value="1"/>
</dbReference>
<dbReference type="GO" id="GO:0005085">
    <property type="term" value="F:guanyl-nucleotide exchange factor activity"/>
    <property type="evidence" value="ECO:0007669"/>
    <property type="project" value="UniProtKB-ARBA"/>
</dbReference>
<comment type="caution">
    <text evidence="1">The sequence shown here is derived from an EMBL/GenBank/DDBJ whole genome shotgun (WGS) entry which is preliminary data.</text>
</comment>
<dbReference type="OrthoDB" id="75250at2759"/>
<feature type="non-terminal residue" evidence="1">
    <location>
        <position position="1"/>
    </location>
</feature>
<gene>
    <name evidence="1" type="ORF">CIB84_010064</name>
</gene>
<name>A0A2P4SPY4_BAMTH</name>
<dbReference type="Proteomes" id="UP000237246">
    <property type="component" value="Unassembled WGS sequence"/>
</dbReference>
<reference evidence="1 2" key="1">
    <citation type="submission" date="2018-01" db="EMBL/GenBank/DDBJ databases">
        <title>Comparison of the Chinese Bamboo Partridge and Red Junglefowl genome sequences highlights the importance of demography in genome evolution.</title>
        <authorList>
            <person name="Tiley G.P."/>
            <person name="Kimball R.T."/>
            <person name="Braun E.L."/>
            <person name="Burleigh J.G."/>
        </authorList>
    </citation>
    <scope>NUCLEOTIDE SEQUENCE [LARGE SCALE GENOMIC DNA]</scope>
    <source>
        <strain evidence="1">RTK389</strain>
        <tissue evidence="1">Blood</tissue>
    </source>
</reference>
<keyword evidence="2" id="KW-1185">Reference proteome</keyword>
<dbReference type="InterPro" id="IPR051696">
    <property type="entry name" value="DENN_Domain_GEFs"/>
</dbReference>
<dbReference type="PANTHER" id="PTHR12296">
    <property type="entry name" value="DENN DOMAIN-CONTAINING PROTEIN 4"/>
    <property type="match status" value="1"/>
</dbReference>
<evidence type="ECO:0000313" key="2">
    <source>
        <dbReference type="Proteomes" id="UP000237246"/>
    </source>
</evidence>
<dbReference type="GO" id="GO:0031410">
    <property type="term" value="C:cytoplasmic vesicle"/>
    <property type="evidence" value="ECO:0007669"/>
    <property type="project" value="TreeGrafter"/>
</dbReference>
<organism evidence="1 2">
    <name type="scientific">Bambusicola thoracicus</name>
    <name type="common">Chinese bamboo-partridge</name>
    <name type="synonym">Perdix thoracica</name>
    <dbReference type="NCBI Taxonomy" id="9083"/>
    <lineage>
        <taxon>Eukaryota</taxon>
        <taxon>Metazoa</taxon>
        <taxon>Chordata</taxon>
        <taxon>Craniata</taxon>
        <taxon>Vertebrata</taxon>
        <taxon>Euteleostomi</taxon>
        <taxon>Archelosauria</taxon>
        <taxon>Archosauria</taxon>
        <taxon>Dinosauria</taxon>
        <taxon>Saurischia</taxon>
        <taxon>Theropoda</taxon>
        <taxon>Coelurosauria</taxon>
        <taxon>Aves</taxon>
        <taxon>Neognathae</taxon>
        <taxon>Galloanserae</taxon>
        <taxon>Galliformes</taxon>
        <taxon>Phasianidae</taxon>
        <taxon>Perdicinae</taxon>
        <taxon>Bambusicola</taxon>
    </lineage>
</organism>
<accession>A0A2P4SPY4</accession>
<evidence type="ECO:0000313" key="1">
    <source>
        <dbReference type="EMBL" id="POI26186.1"/>
    </source>
</evidence>
<dbReference type="EMBL" id="PPHD01030089">
    <property type="protein sequence ID" value="POI26186.1"/>
    <property type="molecule type" value="Genomic_DNA"/>
</dbReference>